<gene>
    <name evidence="1" type="ORF">RhiXN_04343</name>
</gene>
<evidence type="ECO:0000313" key="2">
    <source>
        <dbReference type="Proteomes" id="UP000650533"/>
    </source>
</evidence>
<reference evidence="1" key="1">
    <citation type="submission" date="2020-05" db="EMBL/GenBank/DDBJ databases">
        <title>Evolutionary and genomic comparisons of hybrid uninucleate and nonhybrid Rhizoctonia fungi.</title>
        <authorList>
            <person name="Li C."/>
            <person name="Chen X."/>
        </authorList>
    </citation>
    <scope>NUCLEOTIDE SEQUENCE</scope>
    <source>
        <strain evidence="1">AG-1 IA</strain>
    </source>
</reference>
<dbReference type="Proteomes" id="UP000650533">
    <property type="component" value="Chromosome 1"/>
</dbReference>
<evidence type="ECO:0000313" key="1">
    <source>
        <dbReference type="EMBL" id="QRW16342.1"/>
    </source>
</evidence>
<protein>
    <submittedName>
        <fullName evidence="1">Uncharacterized protein</fullName>
    </submittedName>
</protein>
<dbReference type="RefSeq" id="XP_043176579.1">
    <property type="nucleotide sequence ID" value="XM_043324160.1"/>
</dbReference>
<dbReference type="AlphaFoldDB" id="A0A8H8NPC9"/>
<dbReference type="GeneID" id="67026623"/>
<sequence>MFGIASREVDAERKYVVQKGKNLQGKPDARDVDRGTLTRVDGKSSLLKLLAKRSTEEFALAA</sequence>
<proteinExistence type="predicted"/>
<accession>A0A8H8NPC9</accession>
<dbReference type="KEGG" id="rsx:RhiXN_04343"/>
<name>A0A8H8NPC9_9AGAM</name>
<dbReference type="EMBL" id="CP059658">
    <property type="protein sequence ID" value="QRW16342.1"/>
    <property type="molecule type" value="Genomic_DNA"/>
</dbReference>
<organism evidence="1 2">
    <name type="scientific">Rhizoctonia solani</name>
    <dbReference type="NCBI Taxonomy" id="456999"/>
    <lineage>
        <taxon>Eukaryota</taxon>
        <taxon>Fungi</taxon>
        <taxon>Dikarya</taxon>
        <taxon>Basidiomycota</taxon>
        <taxon>Agaricomycotina</taxon>
        <taxon>Agaricomycetes</taxon>
        <taxon>Cantharellales</taxon>
        <taxon>Ceratobasidiaceae</taxon>
        <taxon>Rhizoctonia</taxon>
    </lineage>
</organism>